<sequence>MAAGSSLCTAAFEKPGAPTGPSQSGVNPIGGFRPGVRYEARFRPGQRALLCPMKNPHEKSVWRKTLAASIVMFRSAFSGRGPHLLASGSALV</sequence>
<reference evidence="1" key="1">
    <citation type="submission" date="2016-08" db="EMBL/GenBank/DDBJ databases">
        <authorList>
            <person name="Seilhamer J.J."/>
        </authorList>
    </citation>
    <scope>NUCLEOTIDE SEQUENCE</scope>
    <source>
        <strain evidence="1">86</strain>
    </source>
</reference>
<dbReference type="AlphaFoldDB" id="A0A212KZH6"/>
<gene>
    <name evidence="1" type="ORF">KL86PLE_10236</name>
</gene>
<evidence type="ECO:0000313" key="1">
    <source>
        <dbReference type="EMBL" id="SCM70647.1"/>
    </source>
</evidence>
<proteinExistence type="predicted"/>
<dbReference type="EMBL" id="FMJD01000001">
    <property type="protein sequence ID" value="SCM70647.1"/>
    <property type="molecule type" value="Genomic_DNA"/>
</dbReference>
<protein>
    <submittedName>
        <fullName evidence="1">Uncharacterized protein</fullName>
    </submittedName>
</protein>
<organism evidence="1">
    <name type="scientific">uncultured Pleomorphomonas sp</name>
    <dbReference type="NCBI Taxonomy" id="442121"/>
    <lineage>
        <taxon>Bacteria</taxon>
        <taxon>Pseudomonadati</taxon>
        <taxon>Pseudomonadota</taxon>
        <taxon>Alphaproteobacteria</taxon>
        <taxon>Hyphomicrobiales</taxon>
        <taxon>Pleomorphomonadaceae</taxon>
        <taxon>Pleomorphomonas</taxon>
        <taxon>environmental samples</taxon>
    </lineage>
</organism>
<name>A0A212KZH6_9HYPH</name>
<accession>A0A212KZH6</accession>